<keyword evidence="2" id="KW-0812">Transmembrane</keyword>
<organism evidence="3 4">
    <name type="scientific">Aduncisulcus paluster</name>
    <dbReference type="NCBI Taxonomy" id="2918883"/>
    <lineage>
        <taxon>Eukaryota</taxon>
        <taxon>Metamonada</taxon>
        <taxon>Carpediemonas-like organisms</taxon>
        <taxon>Aduncisulcus</taxon>
    </lineage>
</organism>
<keyword evidence="2" id="KW-1133">Transmembrane helix</keyword>
<dbReference type="EMBL" id="BQXS01011324">
    <property type="protein sequence ID" value="GKT36879.1"/>
    <property type="molecule type" value="Genomic_DNA"/>
</dbReference>
<keyword evidence="4" id="KW-1185">Reference proteome</keyword>
<proteinExistence type="predicted"/>
<reference evidence="3" key="1">
    <citation type="submission" date="2022-03" db="EMBL/GenBank/DDBJ databases">
        <title>Draft genome sequence of Aduncisulcus paluster, a free-living microaerophilic Fornicata.</title>
        <authorList>
            <person name="Yuyama I."/>
            <person name="Kume K."/>
            <person name="Tamura T."/>
            <person name="Inagaki Y."/>
            <person name="Hashimoto T."/>
        </authorList>
    </citation>
    <scope>NUCLEOTIDE SEQUENCE</scope>
    <source>
        <strain evidence="3">NY0171</strain>
    </source>
</reference>
<feature type="non-terminal residue" evidence="3">
    <location>
        <position position="806"/>
    </location>
</feature>
<dbReference type="Proteomes" id="UP001057375">
    <property type="component" value="Unassembled WGS sequence"/>
</dbReference>
<name>A0ABQ5KZJ2_9EUKA</name>
<protein>
    <submittedName>
        <fullName evidence="3">Uncharacterized protein</fullName>
    </submittedName>
</protein>
<evidence type="ECO:0000256" key="2">
    <source>
        <dbReference type="SAM" id="Phobius"/>
    </source>
</evidence>
<feature type="region of interest" description="Disordered" evidence="1">
    <location>
        <begin position="1"/>
        <end position="25"/>
    </location>
</feature>
<keyword evidence="2" id="KW-0472">Membrane</keyword>
<comment type="caution">
    <text evidence="3">The sequence shown here is derived from an EMBL/GenBank/DDBJ whole genome shotgun (WGS) entry which is preliminary data.</text>
</comment>
<feature type="transmembrane region" description="Helical" evidence="2">
    <location>
        <begin position="47"/>
        <end position="70"/>
    </location>
</feature>
<evidence type="ECO:0000313" key="3">
    <source>
        <dbReference type="EMBL" id="GKT36879.1"/>
    </source>
</evidence>
<evidence type="ECO:0000313" key="4">
    <source>
        <dbReference type="Proteomes" id="UP001057375"/>
    </source>
</evidence>
<evidence type="ECO:0000256" key="1">
    <source>
        <dbReference type="SAM" id="MobiDB-lite"/>
    </source>
</evidence>
<gene>
    <name evidence="3" type="ORF">ADUPG1_009768</name>
</gene>
<sequence length="806" mass="88255">MEIDIENNVYSSVEEESNSTSSTSSSEYRENALSFLYRKQRCISCSVITYLIILTLILFAAIALGVLYVIDLRKTTDPSRNLFKSDINIPQGVAGLDSNAKLSTETLGLENANTGVVSIVSGSISTISQGTDGQVFCTKKVDVSSTSNITLSNEASIQLTDTEQYEFGWVSITHDSLLSDPTYNVHLNSDQYIALTGHHDGNSWHNHYSINKKRDISLLTARRMLQQAEMDSSAFSKTYTPSPSLLLHSHFFFASANSLAHFSSPYFLDRSGAFVFVALAGSLELELFTNTFGDLFVQLFGTELLLDSFSNNSKSLSSSFVINTQLTIQDKNGYESVDVSEVGYLNSEDDSLSSIFDADSQDLSSIYRYVIRLKEPITNSYHYATLYRSLLSPFHSAEFQGSSLQTLASYAPLQPKVNKVKPVLSDVTATDIYMSPFSTYLPLYSSFDKSTLDDERIAVSKTQVNFSDVVSMIMYDSASSTPYLELSIVSHSQLPKSASSKPSFEIVPIPSDLSSSDPVYSAVSTCGGVIFVVVGRKEGGAAGEEDNINLFYSHYTLTNVTDVADMSDTNWTTLTLFSDTDFHHYRPEIECIQGNVHVMSSVSDKEGDSDVIQIQHYVLVLNNHSSDSDSIGFDETVSVSDVVTEVINSSDIFIAGENVSSEISLSSAPHYLITQRDPTTSKWVNETESASTTSALHIVTHSSVPGALPTDLPISHTITHTLCLVSSLAYICTLSSHSLMTTSKYITSWKSRVGVDMLVNIVWLQGLTDGTGQSVMWTRGTGTYWSGKEVVCNSGSDEGECWNSAS</sequence>
<accession>A0ABQ5KZJ2</accession>